<dbReference type="Proteomes" id="UP000478837">
    <property type="component" value="Unassembled WGS sequence"/>
</dbReference>
<dbReference type="Gene3D" id="3.40.30.10">
    <property type="entry name" value="Glutaredoxin"/>
    <property type="match status" value="1"/>
</dbReference>
<comment type="caution">
    <text evidence="3">The sequence shown here is derived from an EMBL/GenBank/DDBJ whole genome shotgun (WGS) entry which is preliminary data.</text>
</comment>
<evidence type="ECO:0000259" key="2">
    <source>
        <dbReference type="PROSITE" id="PS51352"/>
    </source>
</evidence>
<dbReference type="AlphaFoldDB" id="A0A6L9MPW9"/>
<organism evidence="3 4">
    <name type="scientific">Alteromonas hispanica</name>
    <dbReference type="NCBI Taxonomy" id="315421"/>
    <lineage>
        <taxon>Bacteria</taxon>
        <taxon>Pseudomonadati</taxon>
        <taxon>Pseudomonadota</taxon>
        <taxon>Gammaproteobacteria</taxon>
        <taxon>Alteromonadales</taxon>
        <taxon>Alteromonadaceae</taxon>
        <taxon>Alteromonas/Salinimonas group</taxon>
        <taxon>Alteromonas</taxon>
    </lineage>
</organism>
<dbReference type="EMBL" id="JAAAWP010000001">
    <property type="protein sequence ID" value="NDW19955.1"/>
    <property type="molecule type" value="Genomic_DNA"/>
</dbReference>
<protein>
    <submittedName>
        <fullName evidence="3">Redoxin domain-containing protein</fullName>
    </submittedName>
</protein>
<dbReference type="SUPFAM" id="SSF52833">
    <property type="entry name" value="Thioredoxin-like"/>
    <property type="match status" value="1"/>
</dbReference>
<dbReference type="Pfam" id="PF00578">
    <property type="entry name" value="AhpC-TSA"/>
    <property type="match status" value="1"/>
</dbReference>
<dbReference type="InterPro" id="IPR017937">
    <property type="entry name" value="Thioredoxin_CS"/>
</dbReference>
<dbReference type="PROSITE" id="PS51352">
    <property type="entry name" value="THIOREDOXIN_2"/>
    <property type="match status" value="1"/>
</dbReference>
<evidence type="ECO:0000313" key="3">
    <source>
        <dbReference type="EMBL" id="NDW19955.1"/>
    </source>
</evidence>
<dbReference type="PROSITE" id="PS00194">
    <property type="entry name" value="THIOREDOXIN_1"/>
    <property type="match status" value="1"/>
</dbReference>
<feature type="domain" description="Thioredoxin" evidence="2">
    <location>
        <begin position="24"/>
        <end position="162"/>
    </location>
</feature>
<name>A0A6L9MPW9_9ALTE</name>
<evidence type="ECO:0000256" key="1">
    <source>
        <dbReference type="ARBA" id="ARBA00023284"/>
    </source>
</evidence>
<dbReference type="PANTHER" id="PTHR42852:SF17">
    <property type="entry name" value="THIOREDOXIN-LIKE PROTEIN HI_1115"/>
    <property type="match status" value="1"/>
</dbReference>
<dbReference type="InterPro" id="IPR013766">
    <property type="entry name" value="Thioredoxin_domain"/>
</dbReference>
<evidence type="ECO:0000313" key="4">
    <source>
        <dbReference type="Proteomes" id="UP000478837"/>
    </source>
</evidence>
<accession>A0A6L9MPW9</accession>
<dbReference type="InterPro" id="IPR000866">
    <property type="entry name" value="AhpC/TSA"/>
</dbReference>
<dbReference type="CDD" id="cd02966">
    <property type="entry name" value="TlpA_like_family"/>
    <property type="match status" value="1"/>
</dbReference>
<sequence length="167" mass="19041">MIFFLIAIAALSGGIFTYQSQRGDLKPSKEPSYDFVTTSGQEYRWQDLAGKWTVINYFAPWCAPCLREMPELNRFNTQLPDDTLIFAINYDRKTRVELKEMANKFDINVPIIFASDATYLPMKKPPYLPATFIIGPDGKLSDTLMGEVSETQLRERIISLKNARNAS</sequence>
<dbReference type="InterPro" id="IPR036249">
    <property type="entry name" value="Thioredoxin-like_sf"/>
</dbReference>
<reference evidence="3 4" key="1">
    <citation type="submission" date="2020-01" db="EMBL/GenBank/DDBJ databases">
        <title>Genomes of bacteria type strains.</title>
        <authorList>
            <person name="Chen J."/>
            <person name="Zhu S."/>
            <person name="Yang J."/>
        </authorList>
    </citation>
    <scope>NUCLEOTIDE SEQUENCE [LARGE SCALE GENOMIC DNA]</scope>
    <source>
        <strain evidence="3 4">LMG 22958</strain>
    </source>
</reference>
<dbReference type="InterPro" id="IPR050553">
    <property type="entry name" value="Thioredoxin_ResA/DsbE_sf"/>
</dbReference>
<keyword evidence="1" id="KW-0676">Redox-active center</keyword>
<keyword evidence="4" id="KW-1185">Reference proteome</keyword>
<dbReference type="PANTHER" id="PTHR42852">
    <property type="entry name" value="THIOL:DISULFIDE INTERCHANGE PROTEIN DSBE"/>
    <property type="match status" value="1"/>
</dbReference>
<proteinExistence type="predicted"/>
<dbReference type="GO" id="GO:0015036">
    <property type="term" value="F:disulfide oxidoreductase activity"/>
    <property type="evidence" value="ECO:0007669"/>
    <property type="project" value="UniProtKB-ARBA"/>
</dbReference>
<gene>
    <name evidence="3" type="ORF">GTW09_00210</name>
</gene>
<dbReference type="GO" id="GO:0016209">
    <property type="term" value="F:antioxidant activity"/>
    <property type="evidence" value="ECO:0007669"/>
    <property type="project" value="InterPro"/>
</dbReference>